<dbReference type="KEGG" id="hoh:Hoch_4953"/>
<organism evidence="6 7">
    <name type="scientific">Haliangium ochraceum (strain DSM 14365 / JCM 11303 / SMP-2)</name>
    <dbReference type="NCBI Taxonomy" id="502025"/>
    <lineage>
        <taxon>Bacteria</taxon>
        <taxon>Pseudomonadati</taxon>
        <taxon>Myxococcota</taxon>
        <taxon>Polyangia</taxon>
        <taxon>Haliangiales</taxon>
        <taxon>Kofleriaceae</taxon>
        <taxon>Haliangium</taxon>
    </lineage>
</organism>
<accession>D0LU78</accession>
<dbReference type="Gene3D" id="3.10.290.10">
    <property type="entry name" value="RNA-binding S4 domain"/>
    <property type="match status" value="1"/>
</dbReference>
<dbReference type="InterPro" id="IPR050188">
    <property type="entry name" value="RluA_PseudoU_synthase"/>
</dbReference>
<dbReference type="InterPro" id="IPR006145">
    <property type="entry name" value="PsdUridine_synth_RsuA/RluA"/>
</dbReference>
<dbReference type="GO" id="GO:0009982">
    <property type="term" value="F:pseudouridine synthase activity"/>
    <property type="evidence" value="ECO:0007669"/>
    <property type="project" value="InterPro"/>
</dbReference>
<protein>
    <recommendedName>
        <fullName evidence="4">Pseudouridine synthase</fullName>
        <ecNumber evidence="4">5.4.99.-</ecNumber>
    </recommendedName>
</protein>
<dbReference type="SUPFAM" id="SSF55174">
    <property type="entry name" value="Alpha-L RNA-binding motif"/>
    <property type="match status" value="1"/>
</dbReference>
<dbReference type="Proteomes" id="UP000001880">
    <property type="component" value="Chromosome"/>
</dbReference>
<evidence type="ECO:0000256" key="2">
    <source>
        <dbReference type="ARBA" id="ARBA00023235"/>
    </source>
</evidence>
<dbReference type="InterPro" id="IPR020103">
    <property type="entry name" value="PsdUridine_synth_cat_dom_sf"/>
</dbReference>
<evidence type="ECO:0000313" key="6">
    <source>
        <dbReference type="EMBL" id="ACY17442.1"/>
    </source>
</evidence>
<dbReference type="InterPro" id="IPR006225">
    <property type="entry name" value="PsdUridine_synth_RluC/D"/>
</dbReference>
<dbReference type="NCBIfam" id="TIGR00005">
    <property type="entry name" value="rluA_subfam"/>
    <property type="match status" value="1"/>
</dbReference>
<evidence type="ECO:0000256" key="1">
    <source>
        <dbReference type="ARBA" id="ARBA00010876"/>
    </source>
</evidence>
<evidence type="ECO:0000256" key="3">
    <source>
        <dbReference type="PIRSR" id="PIRSR606225-1"/>
    </source>
</evidence>
<sequence length="369" mass="40786">MAERIELAPLVVDASTDMGTRSHLDAAGEPRIIVRRFVVDEDSAGFRLDHYLKRQIPRLSRTKLQDVIRHQLEPVRGRQLKPSASVHSGDVIVMSRRARPEPPCPRTIGVLYSDPHMLVIDKPAGLPVHASARFYFNTLTRVLGERFPGQPMQICHRLDRETSGALVVARGKPEAARLKGAFADKRAHKTYLALVWGDPPWPDGAWDSAPEDDAIIDLPLGLVADESARIKIRMEVRAGALPSLTRVRVLERRGRAALVRCLPLTGRQHQIRAHLAACGHPIVGDKLYAHGDDVFAAYCDRGMTPELLERVRLPRQALHAAAIALPHPFEGRQVRAESPLPADMRAFLDRADAESMPALCARASGAELC</sequence>
<reference evidence="6 7" key="1">
    <citation type="journal article" date="2010" name="Stand. Genomic Sci.">
        <title>Complete genome sequence of Haliangium ochraceum type strain (SMP-2).</title>
        <authorList>
            <consortium name="US DOE Joint Genome Institute (JGI-PGF)"/>
            <person name="Ivanova N."/>
            <person name="Daum C."/>
            <person name="Lang E."/>
            <person name="Abt B."/>
            <person name="Kopitz M."/>
            <person name="Saunders E."/>
            <person name="Lapidus A."/>
            <person name="Lucas S."/>
            <person name="Glavina Del Rio T."/>
            <person name="Nolan M."/>
            <person name="Tice H."/>
            <person name="Copeland A."/>
            <person name="Cheng J.F."/>
            <person name="Chen F."/>
            <person name="Bruce D."/>
            <person name="Goodwin L."/>
            <person name="Pitluck S."/>
            <person name="Mavromatis K."/>
            <person name="Pati A."/>
            <person name="Mikhailova N."/>
            <person name="Chen A."/>
            <person name="Palaniappan K."/>
            <person name="Land M."/>
            <person name="Hauser L."/>
            <person name="Chang Y.J."/>
            <person name="Jeffries C.D."/>
            <person name="Detter J.C."/>
            <person name="Brettin T."/>
            <person name="Rohde M."/>
            <person name="Goker M."/>
            <person name="Bristow J."/>
            <person name="Markowitz V."/>
            <person name="Eisen J.A."/>
            <person name="Hugenholtz P."/>
            <person name="Kyrpides N.C."/>
            <person name="Klenk H.P."/>
        </authorList>
    </citation>
    <scope>NUCLEOTIDE SEQUENCE [LARGE SCALE GENOMIC DNA]</scope>
    <source>
        <strain evidence="7">DSM 14365 / CIP 107738 / JCM 11303 / AJ 13395 / SMP-2</strain>
    </source>
</reference>
<dbReference type="eggNOG" id="COG0564">
    <property type="taxonomic scope" value="Bacteria"/>
</dbReference>
<feature type="active site" evidence="3">
    <location>
        <position position="159"/>
    </location>
</feature>
<dbReference type="HOGENOM" id="CLU_016902_4_4_7"/>
<dbReference type="SUPFAM" id="SSF55120">
    <property type="entry name" value="Pseudouridine synthase"/>
    <property type="match status" value="1"/>
</dbReference>
<comment type="similarity">
    <text evidence="1 4">Belongs to the pseudouridine synthase RluA family.</text>
</comment>
<keyword evidence="7" id="KW-1185">Reference proteome</keyword>
<dbReference type="Gene3D" id="3.30.2350.10">
    <property type="entry name" value="Pseudouridine synthase"/>
    <property type="match status" value="1"/>
</dbReference>
<dbReference type="RefSeq" id="WP_012830034.1">
    <property type="nucleotide sequence ID" value="NC_013440.1"/>
</dbReference>
<feature type="domain" description="Pseudouridine synthase RsuA/RluA-like" evidence="5">
    <location>
        <begin position="116"/>
        <end position="277"/>
    </location>
</feature>
<dbReference type="PANTHER" id="PTHR21600:SF87">
    <property type="entry name" value="RNA PSEUDOURIDYLATE SYNTHASE DOMAIN-CONTAINING PROTEIN 1"/>
    <property type="match status" value="1"/>
</dbReference>
<dbReference type="PANTHER" id="PTHR21600">
    <property type="entry name" value="MITOCHONDRIAL RNA PSEUDOURIDINE SYNTHASE"/>
    <property type="match status" value="1"/>
</dbReference>
<comment type="catalytic activity">
    <reaction evidence="4">
        <text>a uridine in RNA = a pseudouridine in RNA</text>
        <dbReference type="Rhea" id="RHEA:48348"/>
        <dbReference type="Rhea" id="RHEA-COMP:12068"/>
        <dbReference type="Rhea" id="RHEA-COMP:12069"/>
        <dbReference type="ChEBI" id="CHEBI:65314"/>
        <dbReference type="ChEBI" id="CHEBI:65315"/>
    </reaction>
</comment>
<dbReference type="GO" id="GO:0000455">
    <property type="term" value="P:enzyme-directed rRNA pseudouridine synthesis"/>
    <property type="evidence" value="ECO:0007669"/>
    <property type="project" value="TreeGrafter"/>
</dbReference>
<dbReference type="CDD" id="cd02869">
    <property type="entry name" value="PseudoU_synth_RluA_like"/>
    <property type="match status" value="1"/>
</dbReference>
<dbReference type="GO" id="GO:0003723">
    <property type="term" value="F:RNA binding"/>
    <property type="evidence" value="ECO:0007669"/>
    <property type="project" value="InterPro"/>
</dbReference>
<gene>
    <name evidence="6" type="ordered locus">Hoch_4953</name>
</gene>
<dbReference type="GO" id="GO:0140098">
    <property type="term" value="F:catalytic activity, acting on RNA"/>
    <property type="evidence" value="ECO:0007669"/>
    <property type="project" value="UniProtKB-ARBA"/>
</dbReference>
<proteinExistence type="inferred from homology"/>
<comment type="function">
    <text evidence="4">Responsible for synthesis of pseudouridine from uracil.</text>
</comment>
<evidence type="ECO:0000256" key="4">
    <source>
        <dbReference type="RuleBase" id="RU362028"/>
    </source>
</evidence>
<dbReference type="EMBL" id="CP001804">
    <property type="protein sequence ID" value="ACY17442.1"/>
    <property type="molecule type" value="Genomic_DNA"/>
</dbReference>
<name>D0LU78_HALO1</name>
<dbReference type="AlphaFoldDB" id="D0LU78"/>
<dbReference type="InterPro" id="IPR006224">
    <property type="entry name" value="PsdUridine_synth_RluA-like_CS"/>
</dbReference>
<dbReference type="PROSITE" id="PS01129">
    <property type="entry name" value="PSI_RLU"/>
    <property type="match status" value="1"/>
</dbReference>
<dbReference type="Pfam" id="PF00849">
    <property type="entry name" value="PseudoU_synth_2"/>
    <property type="match status" value="1"/>
</dbReference>
<dbReference type="STRING" id="502025.Hoch_4953"/>
<evidence type="ECO:0000259" key="5">
    <source>
        <dbReference type="Pfam" id="PF00849"/>
    </source>
</evidence>
<evidence type="ECO:0000313" key="7">
    <source>
        <dbReference type="Proteomes" id="UP000001880"/>
    </source>
</evidence>
<dbReference type="EC" id="5.4.99.-" evidence="4"/>
<dbReference type="CDD" id="cd00165">
    <property type="entry name" value="S4"/>
    <property type="match status" value="1"/>
</dbReference>
<dbReference type="InterPro" id="IPR036986">
    <property type="entry name" value="S4_RNA-bd_sf"/>
</dbReference>
<keyword evidence="2 4" id="KW-0413">Isomerase</keyword>
<dbReference type="OrthoDB" id="128480at2"/>